<dbReference type="EMBL" id="PNXY01000026">
    <property type="protein sequence ID" value="PMS26016.1"/>
    <property type="molecule type" value="Genomic_DNA"/>
</dbReference>
<dbReference type="AlphaFoldDB" id="A0A2N7W9C8"/>
<reference evidence="3 4" key="1">
    <citation type="submission" date="2018-01" db="EMBL/GenBank/DDBJ databases">
        <title>Whole genome analyses suggest that Burkholderia sensu lato contains two further novel genera in the rhizoxinica-symbiotica group Mycetohabitans gen. nov., and Trinickia gen. nov.: implications for the evolution of diazotrophy and nodulation in the Burkholderiaceae.</title>
        <authorList>
            <person name="Estrada-de los Santos P."/>
            <person name="Palmer M."/>
            <person name="Chavez-Ramirez B."/>
            <person name="Beukes C."/>
            <person name="Steenkamp E.T."/>
            <person name="Hirsch A.M."/>
            <person name="Manyaka P."/>
            <person name="Maluk M."/>
            <person name="Lafos M."/>
            <person name="Crook M."/>
            <person name="Gross E."/>
            <person name="Simon M.F."/>
            <person name="Bueno dos Reis Junior F."/>
            <person name="Poole P.S."/>
            <person name="Venter S.N."/>
            <person name="James E.K."/>
        </authorList>
    </citation>
    <scope>NUCLEOTIDE SEQUENCE [LARGE SCALE GENOMIC DNA]</scope>
    <source>
        <strain evidence="3 4">WSM 3937</strain>
    </source>
</reference>
<dbReference type="Proteomes" id="UP000494205">
    <property type="component" value="Unassembled WGS sequence"/>
</dbReference>
<gene>
    <name evidence="3" type="ORF">C0Z16_28185</name>
    <name evidence="2" type="ORF">LMG27174_05817</name>
</gene>
<evidence type="ECO:0000313" key="5">
    <source>
        <dbReference type="Proteomes" id="UP000494205"/>
    </source>
</evidence>
<evidence type="ECO:0000256" key="1">
    <source>
        <dbReference type="SAM" id="Coils"/>
    </source>
</evidence>
<name>A0A2N7W9C8_9BURK</name>
<keyword evidence="1" id="KW-0175">Coiled coil</keyword>
<evidence type="ECO:0000313" key="2">
    <source>
        <dbReference type="EMBL" id="CAB3731231.1"/>
    </source>
</evidence>
<accession>A0A2N7W9C8</accession>
<feature type="coiled-coil region" evidence="1">
    <location>
        <begin position="17"/>
        <end position="44"/>
    </location>
</feature>
<dbReference type="Proteomes" id="UP000235659">
    <property type="component" value="Unassembled WGS sequence"/>
</dbReference>
<organism evidence="2 5">
    <name type="scientific">Paraburkholderia rhynchosiae</name>
    <dbReference type="NCBI Taxonomy" id="487049"/>
    <lineage>
        <taxon>Bacteria</taxon>
        <taxon>Pseudomonadati</taxon>
        <taxon>Pseudomonadota</taxon>
        <taxon>Betaproteobacteria</taxon>
        <taxon>Burkholderiales</taxon>
        <taxon>Burkholderiaceae</taxon>
        <taxon>Paraburkholderia</taxon>
    </lineage>
</organism>
<keyword evidence="4" id="KW-1185">Reference proteome</keyword>
<evidence type="ECO:0000313" key="3">
    <source>
        <dbReference type="EMBL" id="PMS26016.1"/>
    </source>
</evidence>
<proteinExistence type="predicted"/>
<evidence type="ECO:0000313" key="4">
    <source>
        <dbReference type="Proteomes" id="UP000235659"/>
    </source>
</evidence>
<reference evidence="2 5" key="2">
    <citation type="submission" date="2020-04" db="EMBL/GenBank/DDBJ databases">
        <authorList>
            <person name="De Canck E."/>
        </authorList>
    </citation>
    <scope>NUCLEOTIDE SEQUENCE [LARGE SCALE GENOMIC DNA]</scope>
    <source>
        <strain evidence="2 5">LMG 27174</strain>
    </source>
</reference>
<sequence>MGNDIDPIEFGKVLARLEDQDRQIAEIRTENREMRDDIKRLLAMANQGKGGLFTLTSIGAVVGAVVTEVARHFIFSGR</sequence>
<dbReference type="OrthoDB" id="9969192at2"/>
<dbReference type="EMBL" id="CADIJZ010000027">
    <property type="protein sequence ID" value="CAB3731231.1"/>
    <property type="molecule type" value="Genomic_DNA"/>
</dbReference>
<protein>
    <submittedName>
        <fullName evidence="2">Uncharacterized protein</fullName>
    </submittedName>
</protein>
<dbReference type="RefSeq" id="WP_102635342.1">
    <property type="nucleotide sequence ID" value="NZ_CADIJZ010000027.1"/>
</dbReference>